<dbReference type="PANTHER" id="PTHR42734">
    <property type="entry name" value="METAL TRANSPORT SYSTEM ATP-BINDING PROTEIN TM_0124-RELATED"/>
    <property type="match status" value="1"/>
</dbReference>
<dbReference type="InterPro" id="IPR003439">
    <property type="entry name" value="ABC_transporter-like_ATP-bd"/>
</dbReference>
<keyword evidence="6" id="KW-1185">Reference proteome</keyword>
<organism evidence="5 6">
    <name type="scientific">Litoribacillus peritrichatus</name>
    <dbReference type="NCBI Taxonomy" id="718191"/>
    <lineage>
        <taxon>Bacteria</taxon>
        <taxon>Pseudomonadati</taxon>
        <taxon>Pseudomonadota</taxon>
        <taxon>Gammaproteobacteria</taxon>
        <taxon>Oceanospirillales</taxon>
        <taxon>Oceanospirillaceae</taxon>
        <taxon>Litoribacillus</taxon>
    </lineage>
</organism>
<dbReference type="PROSITE" id="PS50893">
    <property type="entry name" value="ABC_TRANSPORTER_2"/>
    <property type="match status" value="1"/>
</dbReference>
<dbReference type="Proteomes" id="UP001501565">
    <property type="component" value="Unassembled WGS sequence"/>
</dbReference>
<dbReference type="Gene3D" id="3.40.50.300">
    <property type="entry name" value="P-loop containing nucleotide triphosphate hydrolases"/>
    <property type="match status" value="1"/>
</dbReference>
<evidence type="ECO:0000313" key="5">
    <source>
        <dbReference type="EMBL" id="GAA3925043.1"/>
    </source>
</evidence>
<evidence type="ECO:0000313" key="6">
    <source>
        <dbReference type="Proteomes" id="UP001501565"/>
    </source>
</evidence>
<keyword evidence="3 5" id="KW-0067">ATP-binding</keyword>
<evidence type="ECO:0000256" key="2">
    <source>
        <dbReference type="ARBA" id="ARBA00022741"/>
    </source>
</evidence>
<dbReference type="EMBL" id="BAABBN010000007">
    <property type="protein sequence ID" value="GAA3925043.1"/>
    <property type="molecule type" value="Genomic_DNA"/>
</dbReference>
<protein>
    <submittedName>
        <fullName evidence="5">Metal ABC transporter ATP-binding protein</fullName>
    </submittedName>
</protein>
<keyword evidence="2" id="KW-0547">Nucleotide-binding</keyword>
<reference evidence="6" key="1">
    <citation type="journal article" date="2019" name="Int. J. Syst. Evol. Microbiol.">
        <title>The Global Catalogue of Microorganisms (GCM) 10K type strain sequencing project: providing services to taxonomists for standard genome sequencing and annotation.</title>
        <authorList>
            <consortium name="The Broad Institute Genomics Platform"/>
            <consortium name="The Broad Institute Genome Sequencing Center for Infectious Disease"/>
            <person name="Wu L."/>
            <person name="Ma J."/>
        </authorList>
    </citation>
    <scope>NUCLEOTIDE SEQUENCE [LARGE SCALE GENOMIC DNA]</scope>
    <source>
        <strain evidence="6">JCM 17551</strain>
    </source>
</reference>
<feature type="domain" description="ABC transporter" evidence="4">
    <location>
        <begin position="16"/>
        <end position="242"/>
    </location>
</feature>
<dbReference type="Pfam" id="PF00005">
    <property type="entry name" value="ABC_tran"/>
    <property type="match status" value="1"/>
</dbReference>
<dbReference type="GO" id="GO:0005524">
    <property type="term" value="F:ATP binding"/>
    <property type="evidence" value="ECO:0007669"/>
    <property type="project" value="UniProtKB-KW"/>
</dbReference>
<dbReference type="InterPro" id="IPR050153">
    <property type="entry name" value="Metal_Ion_Import_ABC"/>
</dbReference>
<gene>
    <name evidence="5" type="ORF">GCM10022277_21190</name>
</gene>
<evidence type="ECO:0000259" key="4">
    <source>
        <dbReference type="PROSITE" id="PS50893"/>
    </source>
</evidence>
<proteinExistence type="predicted"/>
<evidence type="ECO:0000256" key="3">
    <source>
        <dbReference type="ARBA" id="ARBA00022840"/>
    </source>
</evidence>
<accession>A0ABP7MK89</accession>
<evidence type="ECO:0000256" key="1">
    <source>
        <dbReference type="ARBA" id="ARBA00022448"/>
    </source>
</evidence>
<keyword evidence="1" id="KW-0813">Transport</keyword>
<dbReference type="RefSeq" id="WP_344798356.1">
    <property type="nucleotide sequence ID" value="NZ_BAABBN010000007.1"/>
</dbReference>
<comment type="caution">
    <text evidence="5">The sequence shown here is derived from an EMBL/GenBank/DDBJ whole genome shotgun (WGS) entry which is preliminary data.</text>
</comment>
<dbReference type="SUPFAM" id="SSF52540">
    <property type="entry name" value="P-loop containing nucleoside triphosphate hydrolases"/>
    <property type="match status" value="1"/>
</dbReference>
<dbReference type="InterPro" id="IPR017871">
    <property type="entry name" value="ABC_transporter-like_CS"/>
</dbReference>
<sequence>MSQTVLSKYAIPGPSVQLNEVSVSEGELRLLDNISTEFFAHGWHAVLGPNGGGKSTLLKTILGLTAHQGTLQILWPEQSECKLGYLPQSMPFDASLPISVRDYLLMSLSKKPIWFSRKLPAEIQAAIQQVHLTEKLDRRVGDLSGGERQRLMLATALLKSPDLLILDEPMTGLDQSGQADVLGILSEYHQSGGTIIMVEHNWALVEQHCDQVYWIDQQLKHQAAPADFFTNRPQDIQPRLEDIQPNLPELNA</sequence>
<dbReference type="PROSITE" id="PS00211">
    <property type="entry name" value="ABC_TRANSPORTER_1"/>
    <property type="match status" value="1"/>
</dbReference>
<dbReference type="PANTHER" id="PTHR42734:SF7">
    <property type="entry name" value="ATP-BINDING COMPONENT OF ABC TRANSPORTER-RELATED"/>
    <property type="match status" value="1"/>
</dbReference>
<dbReference type="InterPro" id="IPR027417">
    <property type="entry name" value="P-loop_NTPase"/>
</dbReference>
<name>A0ABP7MK89_9GAMM</name>